<dbReference type="PhylomeDB" id="A8DVW5"/>
<feature type="non-terminal residue" evidence="1">
    <location>
        <position position="1"/>
    </location>
</feature>
<dbReference type="KEGG" id="nve:5495913"/>
<dbReference type="Proteomes" id="UP000001593">
    <property type="component" value="Unassembled WGS sequence"/>
</dbReference>
<dbReference type="HOGENOM" id="CLU_2229875_0_0_1"/>
<dbReference type="InterPro" id="IPR052231">
    <property type="entry name" value="Rho_GEF_signaling-related"/>
</dbReference>
<dbReference type="AlphaFoldDB" id="A8DVW5"/>
<accession>A8DVW5</accession>
<sequence length="106" mass="12348">FKLITTVQDLKKYFDADQLTPEFNGTFHYDHDDWIRFRIKLEPFMTGCRSAAKLAMGVMHQFTNTKLGDSVPECKILLEQHQQKVKEVFEDSRLSALQVEGEQILI</sequence>
<reference evidence="1 2" key="1">
    <citation type="journal article" date="2007" name="Science">
        <title>Sea anemone genome reveals ancestral eumetazoan gene repertoire and genomic organization.</title>
        <authorList>
            <person name="Putnam N.H."/>
            <person name="Srivastava M."/>
            <person name="Hellsten U."/>
            <person name="Dirks B."/>
            <person name="Chapman J."/>
            <person name="Salamov A."/>
            <person name="Terry A."/>
            <person name="Shapiro H."/>
            <person name="Lindquist E."/>
            <person name="Kapitonov V.V."/>
            <person name="Jurka J."/>
            <person name="Genikhovich G."/>
            <person name="Grigoriev I.V."/>
            <person name="Lucas S.M."/>
            <person name="Steele R.E."/>
            <person name="Finnerty J.R."/>
            <person name="Technau U."/>
            <person name="Martindale M.Q."/>
            <person name="Rokhsar D.S."/>
        </authorList>
    </citation>
    <scope>NUCLEOTIDE SEQUENCE [LARGE SCALE GENOMIC DNA]</scope>
    <source>
        <strain evidence="2">CH2 X CH6</strain>
    </source>
</reference>
<dbReference type="STRING" id="45351.A8DVW5"/>
<dbReference type="InParanoid" id="A8DVW5"/>
<gene>
    <name evidence="1" type="ORF">NEMVEDRAFT_v1g225828</name>
</gene>
<evidence type="ECO:0000313" key="2">
    <source>
        <dbReference type="Proteomes" id="UP000001593"/>
    </source>
</evidence>
<evidence type="ECO:0000313" key="1">
    <source>
        <dbReference type="EMBL" id="EDO25644.1"/>
    </source>
</evidence>
<name>A8DVW5_NEMVE</name>
<protein>
    <submittedName>
        <fullName evidence="1">Uncharacterized protein</fullName>
    </submittedName>
</protein>
<dbReference type="PANTHER" id="PTHR45845:SF3">
    <property type="entry name" value="PURATROPHIN-1-LIKE, ISOFORM A"/>
    <property type="match status" value="1"/>
</dbReference>
<keyword evidence="2" id="KW-1185">Reference proteome</keyword>
<feature type="non-terminal residue" evidence="1">
    <location>
        <position position="106"/>
    </location>
</feature>
<organism evidence="1 2">
    <name type="scientific">Nematostella vectensis</name>
    <name type="common">Starlet sea anemone</name>
    <dbReference type="NCBI Taxonomy" id="45351"/>
    <lineage>
        <taxon>Eukaryota</taxon>
        <taxon>Metazoa</taxon>
        <taxon>Cnidaria</taxon>
        <taxon>Anthozoa</taxon>
        <taxon>Hexacorallia</taxon>
        <taxon>Actiniaria</taxon>
        <taxon>Edwardsiidae</taxon>
        <taxon>Nematostella</taxon>
    </lineage>
</organism>
<dbReference type="PANTHER" id="PTHR45845">
    <property type="entry name" value="RHO GUANINE NUCLEOTIDE EXCHANGE FACTOR-RELATED"/>
    <property type="match status" value="1"/>
</dbReference>
<proteinExistence type="predicted"/>
<dbReference type="EMBL" id="DS478728">
    <property type="protein sequence ID" value="EDO25644.1"/>
    <property type="molecule type" value="Genomic_DNA"/>
</dbReference>